<dbReference type="PANTHER" id="PTHR44169:SF6">
    <property type="entry name" value="NADPH-DEPENDENT 1-ACYLDIHYDROXYACETONE PHOSPHATE REDUCTASE"/>
    <property type="match status" value="1"/>
</dbReference>
<keyword evidence="7" id="KW-1185">Reference proteome</keyword>
<dbReference type="GO" id="GO:0004806">
    <property type="term" value="F:triacylglycerol lipase activity"/>
    <property type="evidence" value="ECO:0007669"/>
    <property type="project" value="TreeGrafter"/>
</dbReference>
<dbReference type="GO" id="GO:0005811">
    <property type="term" value="C:lipid droplet"/>
    <property type="evidence" value="ECO:0007669"/>
    <property type="project" value="TreeGrafter"/>
</dbReference>
<keyword evidence="3" id="KW-0560">Oxidoreductase</keyword>
<feature type="transmembrane region" description="Helical" evidence="5">
    <location>
        <begin position="251"/>
        <end position="284"/>
    </location>
</feature>
<dbReference type="GO" id="GO:0000140">
    <property type="term" value="F:acylglycerone-phosphate reductase (NADP+) activity"/>
    <property type="evidence" value="ECO:0007669"/>
    <property type="project" value="TreeGrafter"/>
</dbReference>
<dbReference type="SUPFAM" id="SSF51735">
    <property type="entry name" value="NAD(P)-binding Rossmann-fold domains"/>
    <property type="match status" value="1"/>
</dbReference>
<dbReference type="InterPro" id="IPR036291">
    <property type="entry name" value="NAD(P)-bd_dom_sf"/>
</dbReference>
<dbReference type="InterPro" id="IPR020904">
    <property type="entry name" value="Sc_DH/Rdtase_CS"/>
</dbReference>
<sequence>MPKSVLITGCSVGGSGHALAREFLAKGYRVFATARRVEAMGELEKEGAVTLALDVTDEDAIRKVREQVSAVTGGTLDILVNNAVCDSCLSKTSFPERCLAELVPAINQRISEARSIMDTNFFGPLYMTQEFVQLLIASGNVRIVNVASIGAVMPLPFCAVYNASKAALVSLSNTLRLELAPFGVKIITVMSGSVKTNIVKPHTLPKGSMYVPYEDIYQEKRVKPIMLDAMPPAEYAHKVVSEIIKPNPRNWLWIGTHSFFCWFVDTFFGQCAFVSVIVITLFAYHMC</sequence>
<proteinExistence type="inferred from homology"/>
<dbReference type="GO" id="GO:0019433">
    <property type="term" value="P:triglyceride catabolic process"/>
    <property type="evidence" value="ECO:0007669"/>
    <property type="project" value="TreeGrafter"/>
</dbReference>
<comment type="similarity">
    <text evidence="1 4">Belongs to the short-chain dehydrogenases/reductases (SDR) family.</text>
</comment>
<dbReference type="GO" id="GO:0005783">
    <property type="term" value="C:endoplasmic reticulum"/>
    <property type="evidence" value="ECO:0007669"/>
    <property type="project" value="TreeGrafter"/>
</dbReference>
<keyword evidence="5" id="KW-0812">Transmembrane</keyword>
<dbReference type="PRINTS" id="PR00081">
    <property type="entry name" value="GDHRDH"/>
</dbReference>
<accession>A0A165PR98</accession>
<evidence type="ECO:0000256" key="2">
    <source>
        <dbReference type="ARBA" id="ARBA00022857"/>
    </source>
</evidence>
<evidence type="ECO:0000256" key="5">
    <source>
        <dbReference type="SAM" id="Phobius"/>
    </source>
</evidence>
<keyword evidence="5" id="KW-0472">Membrane</keyword>
<evidence type="ECO:0000256" key="4">
    <source>
        <dbReference type="RuleBase" id="RU000363"/>
    </source>
</evidence>
<dbReference type="GO" id="GO:0006654">
    <property type="term" value="P:phosphatidic acid biosynthetic process"/>
    <property type="evidence" value="ECO:0007669"/>
    <property type="project" value="TreeGrafter"/>
</dbReference>
<gene>
    <name evidence="6" type="ORF">DAEQUDRAFT_671081</name>
</gene>
<evidence type="ECO:0000313" key="7">
    <source>
        <dbReference type="Proteomes" id="UP000076727"/>
    </source>
</evidence>
<evidence type="ECO:0000256" key="1">
    <source>
        <dbReference type="ARBA" id="ARBA00006484"/>
    </source>
</evidence>
<dbReference type="Proteomes" id="UP000076727">
    <property type="component" value="Unassembled WGS sequence"/>
</dbReference>
<keyword evidence="2" id="KW-0521">NADP</keyword>
<dbReference type="OrthoDB" id="2102561at2759"/>
<evidence type="ECO:0000256" key="3">
    <source>
        <dbReference type="ARBA" id="ARBA00023002"/>
    </source>
</evidence>
<dbReference type="STRING" id="1314783.A0A165PR98"/>
<dbReference type="PRINTS" id="PR00080">
    <property type="entry name" value="SDRFAMILY"/>
</dbReference>
<dbReference type="AlphaFoldDB" id="A0A165PR98"/>
<dbReference type="Pfam" id="PF00106">
    <property type="entry name" value="adh_short"/>
    <property type="match status" value="1"/>
</dbReference>
<name>A0A165PR98_9APHY</name>
<dbReference type="PROSITE" id="PS00061">
    <property type="entry name" value="ADH_SHORT"/>
    <property type="match status" value="1"/>
</dbReference>
<dbReference type="CDD" id="cd05374">
    <property type="entry name" value="17beta-HSD-like_SDR_c"/>
    <property type="match status" value="1"/>
</dbReference>
<evidence type="ECO:0000313" key="6">
    <source>
        <dbReference type="EMBL" id="KZT68536.1"/>
    </source>
</evidence>
<organism evidence="6 7">
    <name type="scientific">Daedalea quercina L-15889</name>
    <dbReference type="NCBI Taxonomy" id="1314783"/>
    <lineage>
        <taxon>Eukaryota</taxon>
        <taxon>Fungi</taxon>
        <taxon>Dikarya</taxon>
        <taxon>Basidiomycota</taxon>
        <taxon>Agaricomycotina</taxon>
        <taxon>Agaricomycetes</taxon>
        <taxon>Polyporales</taxon>
        <taxon>Fomitopsis</taxon>
    </lineage>
</organism>
<keyword evidence="5" id="KW-1133">Transmembrane helix</keyword>
<dbReference type="Gene3D" id="3.40.50.720">
    <property type="entry name" value="NAD(P)-binding Rossmann-like Domain"/>
    <property type="match status" value="1"/>
</dbReference>
<protein>
    <submittedName>
        <fullName evidence="6">NAD(P)-binding protein</fullName>
    </submittedName>
</protein>
<dbReference type="EMBL" id="KV429065">
    <property type="protein sequence ID" value="KZT68536.1"/>
    <property type="molecule type" value="Genomic_DNA"/>
</dbReference>
<dbReference type="InterPro" id="IPR002347">
    <property type="entry name" value="SDR_fam"/>
</dbReference>
<reference evidence="6 7" key="1">
    <citation type="journal article" date="2016" name="Mol. Biol. Evol.">
        <title>Comparative Genomics of Early-Diverging Mushroom-Forming Fungi Provides Insights into the Origins of Lignocellulose Decay Capabilities.</title>
        <authorList>
            <person name="Nagy L.G."/>
            <person name="Riley R."/>
            <person name="Tritt A."/>
            <person name="Adam C."/>
            <person name="Daum C."/>
            <person name="Floudas D."/>
            <person name="Sun H."/>
            <person name="Yadav J.S."/>
            <person name="Pangilinan J."/>
            <person name="Larsson K.H."/>
            <person name="Matsuura K."/>
            <person name="Barry K."/>
            <person name="Labutti K."/>
            <person name="Kuo R."/>
            <person name="Ohm R.A."/>
            <person name="Bhattacharya S.S."/>
            <person name="Shirouzu T."/>
            <person name="Yoshinaga Y."/>
            <person name="Martin F.M."/>
            <person name="Grigoriev I.V."/>
            <person name="Hibbett D.S."/>
        </authorList>
    </citation>
    <scope>NUCLEOTIDE SEQUENCE [LARGE SCALE GENOMIC DNA]</scope>
    <source>
        <strain evidence="6 7">L-15889</strain>
    </source>
</reference>
<dbReference type="PANTHER" id="PTHR44169">
    <property type="entry name" value="NADPH-DEPENDENT 1-ACYLDIHYDROXYACETONE PHOSPHATE REDUCTASE"/>
    <property type="match status" value="1"/>
</dbReference>